<dbReference type="InterPro" id="IPR002549">
    <property type="entry name" value="AI-2E-like"/>
</dbReference>
<evidence type="ECO:0000256" key="5">
    <source>
        <dbReference type="ARBA" id="ARBA00022692"/>
    </source>
</evidence>
<accession>A0ABS4XAF7</accession>
<feature type="region of interest" description="Disordered" evidence="8">
    <location>
        <begin position="69"/>
        <end position="95"/>
    </location>
</feature>
<organism evidence="10 11">
    <name type="scientific">Paeniglutamicibacter kerguelensis</name>
    <dbReference type="NCBI Taxonomy" id="254788"/>
    <lineage>
        <taxon>Bacteria</taxon>
        <taxon>Bacillati</taxon>
        <taxon>Actinomycetota</taxon>
        <taxon>Actinomycetes</taxon>
        <taxon>Micrococcales</taxon>
        <taxon>Micrococcaceae</taxon>
        <taxon>Paeniglutamicibacter</taxon>
    </lineage>
</organism>
<dbReference type="PANTHER" id="PTHR21716:SF53">
    <property type="entry name" value="PERMEASE PERM-RELATED"/>
    <property type="match status" value="1"/>
</dbReference>
<proteinExistence type="inferred from homology"/>
<evidence type="ECO:0000256" key="4">
    <source>
        <dbReference type="ARBA" id="ARBA00022475"/>
    </source>
</evidence>
<feature type="transmembrane region" description="Helical" evidence="9">
    <location>
        <begin position="396"/>
        <end position="429"/>
    </location>
</feature>
<evidence type="ECO:0000256" key="1">
    <source>
        <dbReference type="ARBA" id="ARBA00004651"/>
    </source>
</evidence>
<dbReference type="Proteomes" id="UP001296993">
    <property type="component" value="Unassembled WGS sequence"/>
</dbReference>
<name>A0ABS4XAF7_9MICC</name>
<dbReference type="RefSeq" id="WP_342592712.1">
    <property type="nucleotide sequence ID" value="NZ_JAGIOF010000001.1"/>
</dbReference>
<reference evidence="10 11" key="1">
    <citation type="submission" date="2021-03" db="EMBL/GenBank/DDBJ databases">
        <title>Sequencing the genomes of 1000 actinobacteria strains.</title>
        <authorList>
            <person name="Klenk H.-P."/>
        </authorList>
    </citation>
    <scope>NUCLEOTIDE SEQUENCE [LARGE SCALE GENOMIC DNA]</scope>
    <source>
        <strain evidence="10 11">DSM 15797</strain>
    </source>
</reference>
<evidence type="ECO:0000256" key="6">
    <source>
        <dbReference type="ARBA" id="ARBA00022989"/>
    </source>
</evidence>
<feature type="compositionally biased region" description="Basic and acidic residues" evidence="8">
    <location>
        <begin position="1"/>
        <end position="10"/>
    </location>
</feature>
<protein>
    <submittedName>
        <fullName evidence="10">PurR-regulated permease PerM</fullName>
    </submittedName>
</protein>
<feature type="transmembrane region" description="Helical" evidence="9">
    <location>
        <begin position="329"/>
        <end position="353"/>
    </location>
</feature>
<feature type="transmembrane region" description="Helical" evidence="9">
    <location>
        <begin position="157"/>
        <end position="179"/>
    </location>
</feature>
<evidence type="ECO:0000256" key="9">
    <source>
        <dbReference type="SAM" id="Phobius"/>
    </source>
</evidence>
<comment type="similarity">
    <text evidence="2">Belongs to the autoinducer-2 exporter (AI-2E) (TC 2.A.86) family.</text>
</comment>
<keyword evidence="3" id="KW-0813">Transport</keyword>
<dbReference type="Pfam" id="PF01594">
    <property type="entry name" value="AI-2E_transport"/>
    <property type="match status" value="1"/>
</dbReference>
<feature type="transmembrane region" description="Helical" evidence="9">
    <location>
        <begin position="102"/>
        <end position="122"/>
    </location>
</feature>
<evidence type="ECO:0000256" key="7">
    <source>
        <dbReference type="ARBA" id="ARBA00023136"/>
    </source>
</evidence>
<feature type="transmembrane region" description="Helical" evidence="9">
    <location>
        <begin position="128"/>
        <end position="150"/>
    </location>
</feature>
<evidence type="ECO:0000256" key="2">
    <source>
        <dbReference type="ARBA" id="ARBA00009773"/>
    </source>
</evidence>
<keyword evidence="7 9" id="KW-0472">Membrane</keyword>
<evidence type="ECO:0000256" key="3">
    <source>
        <dbReference type="ARBA" id="ARBA00022448"/>
    </source>
</evidence>
<feature type="region of interest" description="Disordered" evidence="8">
    <location>
        <begin position="1"/>
        <end position="51"/>
    </location>
</feature>
<feature type="transmembrane region" description="Helical" evidence="9">
    <location>
        <begin position="300"/>
        <end position="323"/>
    </location>
</feature>
<sequence length="440" mass="46466">MTTHDGDEAKGPAVPPNGPNDSTDATPEIPGKLTDNPTQSGTQAGDGAASTAPWWRRVIGRAQHTLDSRIKPPENFGFPPDPGHELGEPEPETLNGSRSHPVAFGFLFTVGVGLALLGFFLLTNVGSLMIWISIALFIALGLDPVVRYFVGRGLSRIAAVLITMALLLGVAGGFIGIIIPTIVTQTAQFIERAPSIVDDFLKSEFFVSLDRQYQVSDRISQEIGKFFTDTGAVGGIFGGVLGVGSVVAQGLFGVFIVLVLAIYFLASLPAFMAFCYRLAPRSKRARTEKLGNTITRSVGNYVMGQAVVAVLNATVALILMSILNVPFAALLTLMVAILAFIPMVGAAIAGILVSLISLTLGWQTAAVYAICYFGYLQLEAYFISPRIMQKAVSVPGAVAVISVIAGGTLMGVAGALMAIPTAAAAMLLLREVFIARQDHR</sequence>
<feature type="transmembrane region" description="Helical" evidence="9">
    <location>
        <begin position="365"/>
        <end position="384"/>
    </location>
</feature>
<comment type="caution">
    <text evidence="10">The sequence shown here is derived from an EMBL/GenBank/DDBJ whole genome shotgun (WGS) entry which is preliminary data.</text>
</comment>
<dbReference type="PANTHER" id="PTHR21716">
    <property type="entry name" value="TRANSMEMBRANE PROTEIN"/>
    <property type="match status" value="1"/>
</dbReference>
<evidence type="ECO:0000313" key="10">
    <source>
        <dbReference type="EMBL" id="MBP2385452.1"/>
    </source>
</evidence>
<keyword evidence="4" id="KW-1003">Cell membrane</keyword>
<comment type="subcellular location">
    <subcellularLocation>
        <location evidence="1">Cell membrane</location>
        <topology evidence="1">Multi-pass membrane protein</topology>
    </subcellularLocation>
</comment>
<dbReference type="EMBL" id="JAGIOF010000001">
    <property type="protein sequence ID" value="MBP2385452.1"/>
    <property type="molecule type" value="Genomic_DNA"/>
</dbReference>
<gene>
    <name evidence="10" type="ORF">JOF47_000963</name>
</gene>
<keyword evidence="5 9" id="KW-0812">Transmembrane</keyword>
<keyword evidence="6 9" id="KW-1133">Transmembrane helix</keyword>
<keyword evidence="11" id="KW-1185">Reference proteome</keyword>
<evidence type="ECO:0000313" key="11">
    <source>
        <dbReference type="Proteomes" id="UP001296993"/>
    </source>
</evidence>
<evidence type="ECO:0000256" key="8">
    <source>
        <dbReference type="SAM" id="MobiDB-lite"/>
    </source>
</evidence>
<feature type="transmembrane region" description="Helical" evidence="9">
    <location>
        <begin position="251"/>
        <end position="279"/>
    </location>
</feature>